<dbReference type="NCBIfam" id="NF003767">
    <property type="entry name" value="PRK05363.1"/>
    <property type="match status" value="1"/>
</dbReference>
<evidence type="ECO:0000256" key="3">
    <source>
        <dbReference type="ARBA" id="ARBA00022729"/>
    </source>
</evidence>
<accession>A0A0B0H6L1</accession>
<dbReference type="OrthoDB" id="9795587at2"/>
<feature type="binding site" evidence="5">
    <location>
        <begin position="83"/>
        <end position="84"/>
    </location>
    <ligand>
        <name>Mo-molybdopterin</name>
        <dbReference type="ChEBI" id="CHEBI:71302"/>
    </ligand>
</feature>
<dbReference type="EC" id="1.8.5.-" evidence="5"/>
<dbReference type="PANTHER" id="PTHR43032:SF3">
    <property type="entry name" value="PROTEIN-METHIONINE-SULFOXIDE REDUCTASE CATALYTIC SUBUNIT MSRP"/>
    <property type="match status" value="1"/>
</dbReference>
<feature type="binding site" evidence="5">
    <location>
        <position position="226"/>
    </location>
    <ligand>
        <name>Mo-molybdopterin</name>
        <dbReference type="ChEBI" id="CHEBI:71302"/>
    </ligand>
</feature>
<dbReference type="SUPFAM" id="SSF56524">
    <property type="entry name" value="Oxidoreductase molybdopterin-binding domain"/>
    <property type="match status" value="1"/>
</dbReference>
<evidence type="ECO:0000313" key="7">
    <source>
        <dbReference type="EMBL" id="KHF24287.1"/>
    </source>
</evidence>
<keyword evidence="4 5" id="KW-0560">Oxidoreductase</keyword>
<dbReference type="EMBL" id="JRAA01000003">
    <property type="protein sequence ID" value="KHF24287.1"/>
    <property type="molecule type" value="Genomic_DNA"/>
</dbReference>
<dbReference type="AlphaFoldDB" id="A0A0B0H6L1"/>
<dbReference type="InterPro" id="IPR000572">
    <property type="entry name" value="OxRdtase_Mopterin-bd_dom"/>
</dbReference>
<keyword evidence="2 5" id="KW-0479">Metal-binding</keyword>
<dbReference type="RefSeq" id="WP_043118372.1">
    <property type="nucleotide sequence ID" value="NZ_JRAA01000003.1"/>
</dbReference>
<feature type="binding site" evidence="5">
    <location>
        <position position="173"/>
    </location>
    <ligand>
        <name>Mo-molybdopterin</name>
        <dbReference type="ChEBI" id="CHEBI:71302"/>
    </ligand>
</feature>
<feature type="binding site" evidence="5">
    <location>
        <position position="80"/>
    </location>
    <ligand>
        <name>Mo-molybdopterin</name>
        <dbReference type="ChEBI" id="CHEBI:71302"/>
    </ligand>
</feature>
<evidence type="ECO:0000256" key="4">
    <source>
        <dbReference type="ARBA" id="ARBA00023002"/>
    </source>
</evidence>
<feature type="binding site" evidence="5">
    <location>
        <position position="221"/>
    </location>
    <ligand>
        <name>Mo-molybdopterin</name>
        <dbReference type="ChEBI" id="CHEBI:71302"/>
    </ligand>
</feature>
<dbReference type="Gene3D" id="3.90.420.10">
    <property type="entry name" value="Oxidoreductase, molybdopterin-binding domain"/>
    <property type="match status" value="1"/>
</dbReference>
<comment type="cofactor">
    <cofactor evidence="5">
        <name>Mo-molybdopterin</name>
        <dbReference type="ChEBI" id="CHEBI:71302"/>
    </cofactor>
    <text evidence="5">Binds 1 Mo-molybdopterin (Mo-MPT) cofactor per subunit.</text>
</comment>
<evidence type="ECO:0000256" key="2">
    <source>
        <dbReference type="ARBA" id="ARBA00022723"/>
    </source>
</evidence>
<feature type="binding site" evidence="5">
    <location>
        <position position="138"/>
    </location>
    <ligand>
        <name>Mo-molybdopterin</name>
        <dbReference type="ChEBI" id="CHEBI:71302"/>
    </ligand>
    <ligandPart>
        <name>Mo</name>
        <dbReference type="ChEBI" id="CHEBI:28685"/>
    </ligandPart>
</feature>
<dbReference type="STRING" id="2340.JV46_27180"/>
<dbReference type="GO" id="GO:0046872">
    <property type="term" value="F:metal ion binding"/>
    <property type="evidence" value="ECO:0007669"/>
    <property type="project" value="UniProtKB-KW"/>
</dbReference>
<comment type="function">
    <text evidence="5">Part of the MsrPQ system that repairs oxidized periplasmic proteins containing methionine sulfoxide residues (Met-O), using respiratory chain electrons. Thus protects these proteins from oxidative-stress damage caused by reactive species of oxygen and chlorine generated by the host defense mechanisms. MsrPQ is essential for the maintenance of envelope integrity under bleach stress, rescuing a wide series of structurally unrelated periplasmic proteins from methionine oxidation. The catalytic subunit MsrP is non-stereospecific, being able to reduce both (R-) and (S-) diastereoisomers of methionine sulfoxide.</text>
</comment>
<evidence type="ECO:0000313" key="8">
    <source>
        <dbReference type="Proteomes" id="UP000030856"/>
    </source>
</evidence>
<dbReference type="InterPro" id="IPR022867">
    <property type="entry name" value="MsrP"/>
</dbReference>
<dbReference type="eggNOG" id="COG2041">
    <property type="taxonomic scope" value="Bacteria"/>
</dbReference>
<dbReference type="Pfam" id="PF00174">
    <property type="entry name" value="Oxidored_molyb"/>
    <property type="match status" value="1"/>
</dbReference>
<keyword evidence="1 5" id="KW-0500">Molybdenum</keyword>
<dbReference type="GO" id="GO:0030091">
    <property type="term" value="P:protein repair"/>
    <property type="evidence" value="ECO:0007669"/>
    <property type="project" value="UniProtKB-UniRule"/>
</dbReference>
<dbReference type="GO" id="GO:0043546">
    <property type="term" value="F:molybdopterin cofactor binding"/>
    <property type="evidence" value="ECO:0007669"/>
    <property type="project" value="UniProtKB-UniRule"/>
</dbReference>
<feature type="domain" description="Oxidoreductase molybdopterin-binding" evidence="6">
    <location>
        <begin position="100"/>
        <end position="255"/>
    </location>
</feature>
<gene>
    <name evidence="5" type="primary">msrP</name>
    <name evidence="7" type="ORF">JV46_27180</name>
</gene>
<comment type="catalytic activity">
    <reaction evidence="5">
        <text>L-methionyl-[protein] + a quinone + H2O = L-methionyl-(R)-S-oxide-[protein] + a quinol</text>
        <dbReference type="Rhea" id="RHEA:51296"/>
        <dbReference type="Rhea" id="RHEA-COMP:12313"/>
        <dbReference type="Rhea" id="RHEA-COMP:12314"/>
        <dbReference type="ChEBI" id="CHEBI:15377"/>
        <dbReference type="ChEBI" id="CHEBI:16044"/>
        <dbReference type="ChEBI" id="CHEBI:24646"/>
        <dbReference type="ChEBI" id="CHEBI:45764"/>
        <dbReference type="ChEBI" id="CHEBI:132124"/>
    </reaction>
</comment>
<dbReference type="GeneID" id="86990405"/>
<keyword evidence="8" id="KW-1185">Reference proteome</keyword>
<evidence type="ECO:0000259" key="6">
    <source>
        <dbReference type="Pfam" id="PF00174"/>
    </source>
</evidence>
<organism evidence="7 8">
    <name type="scientific">Solemya velum gill symbiont</name>
    <dbReference type="NCBI Taxonomy" id="2340"/>
    <lineage>
        <taxon>Bacteria</taxon>
        <taxon>Pseudomonadati</taxon>
        <taxon>Pseudomonadota</taxon>
        <taxon>Gammaproteobacteria</taxon>
        <taxon>sulfur-oxidizing symbionts</taxon>
    </lineage>
</organism>
<comment type="catalytic activity">
    <reaction evidence="5">
        <text>L-methionyl-[protein] + a quinone + H2O = L-methionyl-(S)-S-oxide-[protein] + a quinol</text>
        <dbReference type="Rhea" id="RHEA:51292"/>
        <dbReference type="Rhea" id="RHEA-COMP:12313"/>
        <dbReference type="Rhea" id="RHEA-COMP:12315"/>
        <dbReference type="ChEBI" id="CHEBI:15377"/>
        <dbReference type="ChEBI" id="CHEBI:16044"/>
        <dbReference type="ChEBI" id="CHEBI:24646"/>
        <dbReference type="ChEBI" id="CHEBI:44120"/>
        <dbReference type="ChEBI" id="CHEBI:132124"/>
    </reaction>
</comment>
<sequence length="320" mass="36473">MLIKKPDHIKFSEITTQSDYLRRRDFLKKGLYAFAGLGLSGIAEALVKAPGKNPAIANLADAGFSVDEDLTPYDLVTSYNNYYEFGTGKSDPVENSKAFESRPWHVVVDGECEEPGEIDIEDILTGITQEERIYRLRCVEAWSMVVPWVGFPLSTLLKRFKPTAKAKYVSFETLHDAERMPGQKRAVLDWPYREGLRIDEAMHPLTILATGLYGELLPNQNGAPLRLVVPWKYGFKSIKGIVRIRFSEEQPQATWNMNNPREYGFYSNVNPRVEHPRWSQKYHRVIGGGIFSSKVKTEMFNGYADEVASLYTGMDLRKNF</sequence>
<name>A0A0B0H6L1_SOVGS</name>
<dbReference type="Proteomes" id="UP000030856">
    <property type="component" value="Unassembled WGS sequence"/>
</dbReference>
<keyword evidence="3 5" id="KW-0732">Signal</keyword>
<evidence type="ECO:0000256" key="1">
    <source>
        <dbReference type="ARBA" id="ARBA00022505"/>
    </source>
</evidence>
<dbReference type="InterPro" id="IPR036374">
    <property type="entry name" value="OxRdtase_Mopterin-bd_sf"/>
</dbReference>
<protein>
    <recommendedName>
        <fullName evidence="5">Protein-methionine-sulfoxide reductase catalytic subunit MsrP</fullName>
        <ecNumber evidence="5">1.8.5.-</ecNumber>
    </recommendedName>
</protein>
<comment type="similarity">
    <text evidence="5">Belongs to the MsrP family.</text>
</comment>
<evidence type="ECO:0000256" key="5">
    <source>
        <dbReference type="HAMAP-Rule" id="MF_01206"/>
    </source>
</evidence>
<feature type="binding site" evidence="5">
    <location>
        <begin position="237"/>
        <end position="239"/>
    </location>
    <ligand>
        <name>Mo-molybdopterin</name>
        <dbReference type="ChEBI" id="CHEBI:71302"/>
    </ligand>
</feature>
<comment type="caution">
    <text evidence="7">The sequence shown here is derived from an EMBL/GenBank/DDBJ whole genome shotgun (WGS) entry which is preliminary data.</text>
</comment>
<dbReference type="PATRIC" id="fig|2340.3.peg.2361"/>
<reference evidence="7 8" key="1">
    <citation type="journal article" date="2014" name="BMC Genomics">
        <title>The genome of the intracellular bacterium of the coastal bivalve, Solemya velum: a blueprint for thriving in and out of symbiosis.</title>
        <authorList>
            <person name="Dmytrenko O."/>
            <person name="Russell S.L."/>
            <person name="Loo W.T."/>
            <person name="Fontanez K.M."/>
            <person name="Liao L."/>
            <person name="Roeselers G."/>
            <person name="Sharma R."/>
            <person name="Stewart F.J."/>
            <person name="Newton I.L."/>
            <person name="Woyke T."/>
            <person name="Wu D."/>
            <person name="Lang J.M."/>
            <person name="Eisen J.A."/>
            <person name="Cavanaugh C.M."/>
        </authorList>
    </citation>
    <scope>NUCLEOTIDE SEQUENCE [LARGE SCALE GENOMIC DNA]</scope>
    <source>
        <strain evidence="7 8">WH</strain>
    </source>
</reference>
<dbReference type="HAMAP" id="MF_01206">
    <property type="entry name" value="MsrP"/>
    <property type="match status" value="1"/>
</dbReference>
<comment type="subunit">
    <text evidence="5">Heterodimer of a catalytic subunit (MsrP) and a heme-binding subunit (MsrQ).</text>
</comment>
<dbReference type="GO" id="GO:0016672">
    <property type="term" value="F:oxidoreductase activity, acting on a sulfur group of donors, quinone or similar compound as acceptor"/>
    <property type="evidence" value="ECO:0007669"/>
    <property type="project" value="UniProtKB-UniRule"/>
</dbReference>
<proteinExistence type="inferred from homology"/>
<dbReference type="PANTHER" id="PTHR43032">
    <property type="entry name" value="PROTEIN-METHIONINE-SULFOXIDE REDUCTASE"/>
    <property type="match status" value="1"/>
</dbReference>